<dbReference type="SUPFAM" id="SSF56349">
    <property type="entry name" value="DNA breaking-rejoining enzymes"/>
    <property type="match status" value="1"/>
</dbReference>
<comment type="similarity">
    <text evidence="1">Belongs to the 'phage' integrase family.</text>
</comment>
<dbReference type="Pfam" id="PF12167">
    <property type="entry name" value="Arm-DNA-bind_2"/>
    <property type="match status" value="1"/>
</dbReference>
<dbReference type="GO" id="GO:0075713">
    <property type="term" value="P:establishment of integrated proviral latency"/>
    <property type="evidence" value="ECO:0007669"/>
    <property type="project" value="UniProtKB-KW"/>
</dbReference>
<evidence type="ECO:0000256" key="1">
    <source>
        <dbReference type="ARBA" id="ARBA00008857"/>
    </source>
</evidence>
<reference evidence="9" key="1">
    <citation type="submission" date="2016-10" db="EMBL/GenBank/DDBJ databases">
        <title>Sequence of Gallionella enrichment culture.</title>
        <authorList>
            <person name="Poehlein A."/>
            <person name="Muehling M."/>
            <person name="Daniel R."/>
        </authorList>
    </citation>
    <scope>NUCLEOTIDE SEQUENCE</scope>
</reference>
<dbReference type="AlphaFoldDB" id="A0A1J5TCE3"/>
<dbReference type="InterPro" id="IPR044068">
    <property type="entry name" value="CB"/>
</dbReference>
<comment type="caution">
    <text evidence="9">The sequence shown here is derived from an EMBL/GenBank/DDBJ whole genome shotgun (WGS) entry which is preliminary data.</text>
</comment>
<dbReference type="GO" id="GO:0006310">
    <property type="term" value="P:DNA recombination"/>
    <property type="evidence" value="ECO:0007669"/>
    <property type="project" value="UniProtKB-KW"/>
</dbReference>
<evidence type="ECO:0000256" key="3">
    <source>
        <dbReference type="ARBA" id="ARBA00023125"/>
    </source>
</evidence>
<dbReference type="PANTHER" id="PTHR30629">
    <property type="entry name" value="PROPHAGE INTEGRASE"/>
    <property type="match status" value="1"/>
</dbReference>
<evidence type="ECO:0000256" key="5">
    <source>
        <dbReference type="ARBA" id="ARBA00023195"/>
    </source>
</evidence>
<dbReference type="Gene3D" id="1.10.443.10">
    <property type="entry name" value="Intergrase catalytic core"/>
    <property type="match status" value="1"/>
</dbReference>
<gene>
    <name evidence="9" type="primary">xerC_8</name>
    <name evidence="9" type="ORF">GALL_81880</name>
</gene>
<evidence type="ECO:0000256" key="2">
    <source>
        <dbReference type="ARBA" id="ARBA00022908"/>
    </source>
</evidence>
<organism evidence="9">
    <name type="scientific">mine drainage metagenome</name>
    <dbReference type="NCBI Taxonomy" id="410659"/>
    <lineage>
        <taxon>unclassified sequences</taxon>
        <taxon>metagenomes</taxon>
        <taxon>ecological metagenomes</taxon>
    </lineage>
</organism>
<keyword evidence="2" id="KW-0229">DNA integration</keyword>
<dbReference type="GO" id="GO:0046718">
    <property type="term" value="P:symbiont entry into host cell"/>
    <property type="evidence" value="ECO:0007669"/>
    <property type="project" value="UniProtKB-KW"/>
</dbReference>
<dbReference type="InterPro" id="IPR011010">
    <property type="entry name" value="DNA_brk_join_enz"/>
</dbReference>
<evidence type="ECO:0000259" key="8">
    <source>
        <dbReference type="PROSITE" id="PS51900"/>
    </source>
</evidence>
<proteinExistence type="inferred from homology"/>
<sequence>MGSIRKRDDTGLLFIDFRYRGIRCREQTALPESATNRKKVQKVLDRMDSEIAAGTFDYRRFFPGSKNAEKFDEAAPPSVLNQVTQDVASTMAQPGAAQVSAGVTGTPLLRDFAATWFTEKEVEWRKSHKKTIRSDIDGRLIPKFGDWEVGRITKADLLAYRADLAKVQARGKKNMLSNRRINKIMNLLRQLINEAADRFNFRTPFQNIKQLKVKRTDVEPFTLDEVKLILASIRPDFKSYYTVRFFTGMRTGEVDGLKWKYVDFEKRLILVRETIVLGEDEYTKNDSSQRDIQMSNVVYDALKAQEKVTRDHSEYVFCTRNWTVLDNKNVTTRVWYPLLRYLDLKPRRAYQTRHTAATLWLAAGENPEWIAKQMGHTTTEMLFRVYSRFVPNMTRQDGSAFERLLLQSSTTNQTNEVVTP</sequence>
<dbReference type="PROSITE" id="PS51898">
    <property type="entry name" value="TYR_RECOMBINASE"/>
    <property type="match status" value="1"/>
</dbReference>
<protein>
    <submittedName>
        <fullName evidence="9">Tyrosine recombinase XerC</fullName>
    </submittedName>
</protein>
<name>A0A1J5TCE3_9ZZZZ</name>
<dbReference type="Gene3D" id="1.10.150.130">
    <property type="match status" value="1"/>
</dbReference>
<dbReference type="GO" id="GO:0044826">
    <property type="term" value="P:viral genome integration into host DNA"/>
    <property type="evidence" value="ECO:0007669"/>
    <property type="project" value="UniProtKB-KW"/>
</dbReference>
<dbReference type="CDD" id="cd01189">
    <property type="entry name" value="INT_ICEBs1_C_like"/>
    <property type="match status" value="1"/>
</dbReference>
<feature type="domain" description="Tyr recombinase" evidence="7">
    <location>
        <begin position="216"/>
        <end position="399"/>
    </location>
</feature>
<keyword evidence="3" id="KW-0238">DNA-binding</keyword>
<dbReference type="GO" id="GO:0015074">
    <property type="term" value="P:DNA integration"/>
    <property type="evidence" value="ECO:0007669"/>
    <property type="project" value="UniProtKB-KW"/>
</dbReference>
<evidence type="ECO:0000313" key="9">
    <source>
        <dbReference type="EMBL" id="OIR09782.1"/>
    </source>
</evidence>
<dbReference type="InterPro" id="IPR050808">
    <property type="entry name" value="Phage_Integrase"/>
</dbReference>
<dbReference type="InterPro" id="IPR010998">
    <property type="entry name" value="Integrase_recombinase_N"/>
</dbReference>
<feature type="domain" description="Core-binding (CB)" evidence="8">
    <location>
        <begin position="107"/>
        <end position="196"/>
    </location>
</feature>
<dbReference type="GO" id="GO:0003677">
    <property type="term" value="F:DNA binding"/>
    <property type="evidence" value="ECO:0007669"/>
    <property type="project" value="UniProtKB-KW"/>
</dbReference>
<keyword evidence="6" id="KW-1160">Virus entry into host cell</keyword>
<dbReference type="InterPro" id="IPR002104">
    <property type="entry name" value="Integrase_catalytic"/>
</dbReference>
<dbReference type="InterPro" id="IPR013762">
    <property type="entry name" value="Integrase-like_cat_sf"/>
</dbReference>
<evidence type="ECO:0000259" key="7">
    <source>
        <dbReference type="PROSITE" id="PS51898"/>
    </source>
</evidence>
<dbReference type="InterPro" id="IPR022000">
    <property type="entry name" value="Min27-like_integrase_DNA_bind"/>
</dbReference>
<dbReference type="Pfam" id="PF00589">
    <property type="entry name" value="Phage_integrase"/>
    <property type="match status" value="1"/>
</dbReference>
<dbReference type="PROSITE" id="PS51900">
    <property type="entry name" value="CB"/>
    <property type="match status" value="1"/>
</dbReference>
<dbReference type="EMBL" id="MLJW01000025">
    <property type="protein sequence ID" value="OIR09782.1"/>
    <property type="molecule type" value="Genomic_DNA"/>
</dbReference>
<accession>A0A1J5TCE3</accession>
<evidence type="ECO:0000256" key="4">
    <source>
        <dbReference type="ARBA" id="ARBA00023172"/>
    </source>
</evidence>
<keyword evidence="5" id="KW-1179">Viral genome integration</keyword>
<keyword evidence="4" id="KW-0233">DNA recombination</keyword>
<dbReference type="PANTHER" id="PTHR30629:SF6">
    <property type="entry name" value="PROPHAGE INTEGRASE INTA-RELATED"/>
    <property type="match status" value="1"/>
</dbReference>
<evidence type="ECO:0000256" key="6">
    <source>
        <dbReference type="ARBA" id="ARBA00023296"/>
    </source>
</evidence>